<keyword evidence="2" id="KW-1185">Reference proteome</keyword>
<accession>A0ABV9RPD6</accession>
<organism evidence="1 2">
    <name type="scientific">Actinomycetospora chibensis</name>
    <dbReference type="NCBI Taxonomy" id="663606"/>
    <lineage>
        <taxon>Bacteria</taxon>
        <taxon>Bacillati</taxon>
        <taxon>Actinomycetota</taxon>
        <taxon>Actinomycetes</taxon>
        <taxon>Pseudonocardiales</taxon>
        <taxon>Pseudonocardiaceae</taxon>
        <taxon>Actinomycetospora</taxon>
    </lineage>
</organism>
<feature type="non-terminal residue" evidence="1">
    <location>
        <position position="80"/>
    </location>
</feature>
<comment type="caution">
    <text evidence="1">The sequence shown here is derived from an EMBL/GenBank/DDBJ whole genome shotgun (WGS) entry which is preliminary data.</text>
</comment>
<evidence type="ECO:0000313" key="1">
    <source>
        <dbReference type="EMBL" id="MFC4836071.1"/>
    </source>
</evidence>
<proteinExistence type="predicted"/>
<reference evidence="2" key="1">
    <citation type="journal article" date="2019" name="Int. J. Syst. Evol. Microbiol.">
        <title>The Global Catalogue of Microorganisms (GCM) 10K type strain sequencing project: providing services to taxonomists for standard genome sequencing and annotation.</title>
        <authorList>
            <consortium name="The Broad Institute Genomics Platform"/>
            <consortium name="The Broad Institute Genome Sequencing Center for Infectious Disease"/>
            <person name="Wu L."/>
            <person name="Ma J."/>
        </authorList>
    </citation>
    <scope>NUCLEOTIDE SEQUENCE [LARGE SCALE GENOMIC DNA]</scope>
    <source>
        <strain evidence="2">CCUG 50347</strain>
    </source>
</reference>
<sequence>MALHLDQGPLSAAPGEGGAVVGEHAGRVPVALEAGAQRLPDRVAVLAGRGVAGDVEAGVVIDDLHDRGPGAGGEQGGGAV</sequence>
<dbReference type="Proteomes" id="UP001595909">
    <property type="component" value="Unassembled WGS sequence"/>
</dbReference>
<gene>
    <name evidence="1" type="ORF">ACFPEL_26935</name>
</gene>
<name>A0ABV9RPD6_9PSEU</name>
<protein>
    <submittedName>
        <fullName evidence="1">Uncharacterized protein</fullName>
    </submittedName>
</protein>
<dbReference type="RefSeq" id="WP_345332937.1">
    <property type="nucleotide sequence ID" value="NZ_BAABHN010000052.1"/>
</dbReference>
<dbReference type="EMBL" id="JBHSIM010000052">
    <property type="protein sequence ID" value="MFC4836071.1"/>
    <property type="molecule type" value="Genomic_DNA"/>
</dbReference>
<evidence type="ECO:0000313" key="2">
    <source>
        <dbReference type="Proteomes" id="UP001595909"/>
    </source>
</evidence>